<dbReference type="InterPro" id="IPR000555">
    <property type="entry name" value="JAMM/MPN+_dom"/>
</dbReference>
<dbReference type="InterPro" id="IPR051929">
    <property type="entry name" value="VirAsm_ModProt"/>
</dbReference>
<keyword evidence="4" id="KW-0862">Zinc</keyword>
<keyword evidence="2" id="KW-0479">Metal-binding</keyword>
<dbReference type="InterPro" id="IPR037518">
    <property type="entry name" value="MPN"/>
</dbReference>
<keyword evidence="1" id="KW-0645">Protease</keyword>
<evidence type="ECO:0000313" key="7">
    <source>
        <dbReference type="EMBL" id="BAY58113.1"/>
    </source>
</evidence>
<keyword evidence="8" id="KW-1185">Reference proteome</keyword>
<keyword evidence="3" id="KW-0378">Hydrolase</keyword>
<evidence type="ECO:0000256" key="2">
    <source>
        <dbReference type="ARBA" id="ARBA00022723"/>
    </source>
</evidence>
<dbReference type="SUPFAM" id="SSF102712">
    <property type="entry name" value="JAB1/MPN domain"/>
    <property type="match status" value="1"/>
</dbReference>
<proteinExistence type="predicted"/>
<evidence type="ECO:0000256" key="5">
    <source>
        <dbReference type="ARBA" id="ARBA00023049"/>
    </source>
</evidence>
<dbReference type="GO" id="GO:0008235">
    <property type="term" value="F:metalloexopeptidase activity"/>
    <property type="evidence" value="ECO:0007669"/>
    <property type="project" value="TreeGrafter"/>
</dbReference>
<dbReference type="Gene3D" id="3.40.140.10">
    <property type="entry name" value="Cytidine Deaminase, domain 2"/>
    <property type="match status" value="1"/>
</dbReference>
<dbReference type="SMART" id="SM00232">
    <property type="entry name" value="JAB_MPN"/>
    <property type="match status" value="1"/>
</dbReference>
<dbReference type="InterPro" id="IPR028090">
    <property type="entry name" value="JAB_dom_prok"/>
</dbReference>
<gene>
    <name evidence="7" type="ORF">NIES2135_49860</name>
</gene>
<name>A0A1Z4JN97_LEPBY</name>
<dbReference type="CDD" id="cd08070">
    <property type="entry name" value="MPN_like"/>
    <property type="match status" value="1"/>
</dbReference>
<dbReference type="PANTHER" id="PTHR34858">
    <property type="entry name" value="CYSO-CYSTEINE PEPTIDASE"/>
    <property type="match status" value="1"/>
</dbReference>
<organism evidence="7 8">
    <name type="scientific">Leptolyngbya boryana NIES-2135</name>
    <dbReference type="NCBI Taxonomy" id="1973484"/>
    <lineage>
        <taxon>Bacteria</taxon>
        <taxon>Bacillati</taxon>
        <taxon>Cyanobacteriota</taxon>
        <taxon>Cyanophyceae</taxon>
        <taxon>Leptolyngbyales</taxon>
        <taxon>Leptolyngbyaceae</taxon>
        <taxon>Leptolyngbya group</taxon>
        <taxon>Leptolyngbya</taxon>
    </lineage>
</organism>
<evidence type="ECO:0000313" key="8">
    <source>
        <dbReference type="Proteomes" id="UP000217895"/>
    </source>
</evidence>
<evidence type="ECO:0000256" key="4">
    <source>
        <dbReference type="ARBA" id="ARBA00022833"/>
    </source>
</evidence>
<dbReference type="FunFam" id="3.40.140.10:FF:000085">
    <property type="entry name" value="Mov34/MPN/PAD-1 family protein"/>
    <property type="match status" value="1"/>
</dbReference>
<evidence type="ECO:0000256" key="3">
    <source>
        <dbReference type="ARBA" id="ARBA00022801"/>
    </source>
</evidence>
<keyword evidence="5" id="KW-0482">Metalloprotease</keyword>
<dbReference type="GO" id="GO:0008270">
    <property type="term" value="F:zinc ion binding"/>
    <property type="evidence" value="ECO:0007669"/>
    <property type="project" value="TreeGrafter"/>
</dbReference>
<dbReference type="PROSITE" id="PS50249">
    <property type="entry name" value="MPN"/>
    <property type="match status" value="1"/>
</dbReference>
<feature type="domain" description="MPN" evidence="6">
    <location>
        <begin position="5"/>
        <end position="147"/>
    </location>
</feature>
<accession>A0A1Z4JN97</accession>
<dbReference type="Pfam" id="PF14464">
    <property type="entry name" value="Prok-JAB"/>
    <property type="match status" value="1"/>
</dbReference>
<protein>
    <submittedName>
        <fullName evidence="7">Mov34/MPN/PAD-1 family protein</fullName>
    </submittedName>
</protein>
<dbReference type="AlphaFoldDB" id="A0A1Z4JN97"/>
<dbReference type="EMBL" id="AP018203">
    <property type="protein sequence ID" value="BAY58113.1"/>
    <property type="molecule type" value="Genomic_DNA"/>
</dbReference>
<sequence>MPVILRLNAQHIMSIRAHAERTYPEECCGLLLGKSDPTGKTVMEVKATKNGWNDDQNDLTKMRRYEIAPAEMLAVMQEARSHNLEIIGIYHSHPNHPAIPSECDRAAAWSQYSYAIVSVLNGTSADLQSWSLDDRQVFQPESLLITP</sequence>
<evidence type="ECO:0000256" key="1">
    <source>
        <dbReference type="ARBA" id="ARBA00022670"/>
    </source>
</evidence>
<reference evidence="7 8" key="1">
    <citation type="submission" date="2017-06" db="EMBL/GenBank/DDBJ databases">
        <title>Genome sequencing of cyanobaciteial culture collection at National Institute for Environmental Studies (NIES).</title>
        <authorList>
            <person name="Hirose Y."/>
            <person name="Shimura Y."/>
            <person name="Fujisawa T."/>
            <person name="Nakamura Y."/>
            <person name="Kawachi M."/>
        </authorList>
    </citation>
    <scope>NUCLEOTIDE SEQUENCE [LARGE SCALE GENOMIC DNA]</scope>
    <source>
        <strain evidence="7 8">NIES-2135</strain>
    </source>
</reference>
<dbReference type="Proteomes" id="UP000217895">
    <property type="component" value="Chromosome"/>
</dbReference>
<dbReference type="GO" id="GO:0006508">
    <property type="term" value="P:proteolysis"/>
    <property type="evidence" value="ECO:0007669"/>
    <property type="project" value="UniProtKB-KW"/>
</dbReference>
<evidence type="ECO:0000259" key="6">
    <source>
        <dbReference type="PROSITE" id="PS50249"/>
    </source>
</evidence>
<dbReference type="PANTHER" id="PTHR34858:SF1">
    <property type="entry name" value="CYSO-CYSTEINE PEPTIDASE"/>
    <property type="match status" value="1"/>
</dbReference>